<dbReference type="SMART" id="SM00028">
    <property type="entry name" value="TPR"/>
    <property type="match status" value="14"/>
</dbReference>
<reference evidence="4" key="1">
    <citation type="journal article" date="2021" name="Microb. Physiol.">
        <title>Proteogenomic Insights into the Physiology of Marine, Sulfate-Reducing, Filamentous Desulfonema limicola and Desulfonema magnum.</title>
        <authorList>
            <person name="Schnaars V."/>
            <person name="Wohlbrand L."/>
            <person name="Scheve S."/>
            <person name="Hinrichs C."/>
            <person name="Reinhardt R."/>
            <person name="Rabus R."/>
        </authorList>
    </citation>
    <scope>NUCLEOTIDE SEQUENCE</scope>
    <source>
        <strain evidence="4">4be13</strain>
    </source>
</reference>
<feature type="repeat" description="TPR" evidence="1">
    <location>
        <begin position="236"/>
        <end position="269"/>
    </location>
</feature>
<dbReference type="InterPro" id="IPR011990">
    <property type="entry name" value="TPR-like_helical_dom_sf"/>
</dbReference>
<dbReference type="AlphaFoldDB" id="A0A975BPB3"/>
<feature type="repeat" description="TPR" evidence="1">
    <location>
        <begin position="276"/>
        <end position="309"/>
    </location>
</feature>
<feature type="repeat" description="TPR" evidence="1">
    <location>
        <begin position="196"/>
        <end position="229"/>
    </location>
</feature>
<protein>
    <submittedName>
        <fullName evidence="4">Tetratricopeptide repeat-containing protein</fullName>
    </submittedName>
</protein>
<feature type="domain" description="CHAT" evidence="3">
    <location>
        <begin position="864"/>
        <end position="1187"/>
    </location>
</feature>
<evidence type="ECO:0000313" key="5">
    <source>
        <dbReference type="Proteomes" id="UP000663722"/>
    </source>
</evidence>
<evidence type="ECO:0000259" key="3">
    <source>
        <dbReference type="Pfam" id="PF12770"/>
    </source>
</evidence>
<name>A0A975BPB3_9BACT</name>
<dbReference type="PANTHER" id="PTHR10098:SF108">
    <property type="entry name" value="TETRATRICOPEPTIDE REPEAT PROTEIN 28"/>
    <property type="match status" value="1"/>
</dbReference>
<dbReference type="EMBL" id="CP061800">
    <property type="protein sequence ID" value="QTA89374.1"/>
    <property type="molecule type" value="Genomic_DNA"/>
</dbReference>
<dbReference type="Gene3D" id="1.25.40.10">
    <property type="entry name" value="Tetratricopeptide repeat domain"/>
    <property type="match status" value="4"/>
</dbReference>
<dbReference type="PANTHER" id="PTHR10098">
    <property type="entry name" value="RAPSYN-RELATED"/>
    <property type="match status" value="1"/>
</dbReference>
<feature type="repeat" description="TPR" evidence="1">
    <location>
        <begin position="476"/>
        <end position="509"/>
    </location>
</feature>
<dbReference type="RefSeq" id="WP_207678021.1">
    <property type="nucleotide sequence ID" value="NZ_CP061800.1"/>
</dbReference>
<dbReference type="InterPro" id="IPR019734">
    <property type="entry name" value="TPR_rpt"/>
</dbReference>
<evidence type="ECO:0000313" key="4">
    <source>
        <dbReference type="EMBL" id="QTA89374.1"/>
    </source>
</evidence>
<sequence>MKKRILTIIFGVFMALVWAAGAVAELSGEEFIRQFLEAVKKEDKAGMERLFQENPETAKQIVQEMRKEDDPNITEMDRLNEEAEKYWLASRYPEAIAKLEEGLKLAKKSNDKKYIGRFLGNIGIMYQNLGQYEKALSHYEQALAIHKEIGDRRGEGSDLTNIGVVYRNLGQYEKALSHYEQALAIDREIGDRRGEGSDLTNMGVVYQNLGQYEKALSHYEQALAIDREIGDRRGEGNDLGNIGNIYQQTGQYEKSLEYYEQTLVVMREIGNRRGEGGVLTNIGVVYDDLGQYEKALSHYEQALAIDREIGDRRGEGSDLTNIGVVFQNLGQYEKALSHYEQALAIDREIGDRRGEGSDLTNIGVVFQNLGQYEKALSHYEQALAIHKEIGDRRGEGSDLTNIGVVYRNLGQYEKALSHYEQALAIKKEIGDRRGEGSDLTNMGVVYQNLGQYEKALSHYEQALAIDREIGDRRGEGSDLTNIGVVFQNLGQYEKALSHYGQALAIRKEIGDRRGEGSDLTNIGVVFQNLGQYEKALSHYEQALAIKKEIGDRRGEANGLGNLGSVYGNLGQYDKALLSFGESQKIFSEIKAKDVRWKSLCGLARVEGKLGKHKKAVDHYSQSLDIIEELRSGITKKESKTSFMRGKLYVYDEFIELLQTLHKEHPGKKYDKKSLEIFERKQGRIFLEEMGESGSKNFADFPDEIRQKEISTGNALAKIRSQITAEQSKPAKDRDNKQIRTLEAREKEIKAQAEALQKEIRTEHPEYYALKYPKPVSLPELRQKVLRPGQVMLVFGVMEKSACLWVISREAFKFLTIDISEAALTEKVNAFRHGTDMILKAYREKAPGLRLEQIYRKSKKLMQQAGFTLYNLLMPENVRTLISRTETLYVIPTSSLYGLPFEALVTKESEIRYLAEDHAVAYLSSASLLKVLRESQARKKKPPRHPFLAFAHPVYKSGKSGTLRSGISEISKLRASAYQDFMGSLSELPETEAEARDIMKILGPPAESDPLQLREKASRSNVFRFSRENRLDDYRYVLFACHGLIPDHNITNRILQPALALSHPDPENQEAGFLTMADAFGLKLNADLVALSACNTGRQDTAGNVRKGEGARGLTRAFMYAGTPAVSVTLWSVESESAKVLNTGLFRNLSAGKNRAKALREIKQRMISGKQGALYQHPFFWAPTVIFGLAEEE</sequence>
<evidence type="ECO:0000256" key="1">
    <source>
        <dbReference type="PROSITE-ProRule" id="PRU00339"/>
    </source>
</evidence>
<feature type="repeat" description="TPR" evidence="1">
    <location>
        <begin position="356"/>
        <end position="389"/>
    </location>
</feature>
<organism evidence="4 5">
    <name type="scientific">Desulfonema magnum</name>
    <dbReference type="NCBI Taxonomy" id="45655"/>
    <lineage>
        <taxon>Bacteria</taxon>
        <taxon>Pseudomonadati</taxon>
        <taxon>Thermodesulfobacteriota</taxon>
        <taxon>Desulfobacteria</taxon>
        <taxon>Desulfobacterales</taxon>
        <taxon>Desulfococcaceae</taxon>
        <taxon>Desulfonema</taxon>
    </lineage>
</organism>
<keyword evidence="1" id="KW-0802">TPR repeat</keyword>
<dbReference type="SUPFAM" id="SSF48452">
    <property type="entry name" value="TPR-like"/>
    <property type="match status" value="3"/>
</dbReference>
<dbReference type="Pfam" id="PF13424">
    <property type="entry name" value="TPR_12"/>
    <property type="match status" value="6"/>
</dbReference>
<keyword evidence="5" id="KW-1185">Reference proteome</keyword>
<proteinExistence type="predicted"/>
<feature type="repeat" description="TPR" evidence="1">
    <location>
        <begin position="116"/>
        <end position="149"/>
    </location>
</feature>
<dbReference type="Proteomes" id="UP000663722">
    <property type="component" value="Chromosome"/>
</dbReference>
<dbReference type="Pfam" id="PF12770">
    <property type="entry name" value="CHAT"/>
    <property type="match status" value="1"/>
</dbReference>
<gene>
    <name evidence="4" type="ORF">dnm_054250</name>
</gene>
<feature type="repeat" description="TPR" evidence="1">
    <location>
        <begin position="436"/>
        <end position="469"/>
    </location>
</feature>
<dbReference type="PROSITE" id="PS50293">
    <property type="entry name" value="TPR_REGION"/>
    <property type="match status" value="7"/>
</dbReference>
<feature type="repeat" description="TPR" evidence="1">
    <location>
        <begin position="396"/>
        <end position="429"/>
    </location>
</feature>
<feature type="coiled-coil region" evidence="2">
    <location>
        <begin position="731"/>
        <end position="758"/>
    </location>
</feature>
<keyword evidence="2" id="KW-0175">Coiled coil</keyword>
<accession>A0A975BPB3</accession>
<dbReference type="PROSITE" id="PS50005">
    <property type="entry name" value="TPR"/>
    <property type="match status" value="11"/>
</dbReference>
<dbReference type="InterPro" id="IPR024983">
    <property type="entry name" value="CHAT_dom"/>
</dbReference>
<dbReference type="KEGG" id="dmm:dnm_054250"/>
<feature type="repeat" description="TPR" evidence="1">
    <location>
        <begin position="156"/>
        <end position="189"/>
    </location>
</feature>
<feature type="repeat" description="TPR" evidence="1">
    <location>
        <begin position="516"/>
        <end position="549"/>
    </location>
</feature>
<evidence type="ECO:0000256" key="2">
    <source>
        <dbReference type="SAM" id="Coils"/>
    </source>
</evidence>
<feature type="repeat" description="TPR" evidence="1">
    <location>
        <begin position="316"/>
        <end position="349"/>
    </location>
</feature>